<feature type="binding site" evidence="8">
    <location>
        <begin position="155"/>
        <end position="159"/>
    </location>
    <ligand>
        <name>NADP(+)</name>
        <dbReference type="ChEBI" id="CHEBI:58349"/>
    </ligand>
</feature>
<feature type="domain" description="Quinate/shikimate 5-dehydrogenase/glutamyl-tRNA reductase" evidence="9">
    <location>
        <begin position="145"/>
        <end position="206"/>
    </location>
</feature>
<dbReference type="CDD" id="cd01065">
    <property type="entry name" value="NAD_bind_Shikimate_DH"/>
    <property type="match status" value="1"/>
</dbReference>
<feature type="domain" description="SDH C-terminal" evidence="11">
    <location>
        <begin position="286"/>
        <end position="316"/>
    </location>
</feature>
<evidence type="ECO:0000259" key="10">
    <source>
        <dbReference type="Pfam" id="PF08501"/>
    </source>
</evidence>
<dbReference type="EMBL" id="CAADFG010000009">
    <property type="protein sequence ID" value="VFJ88533.1"/>
    <property type="molecule type" value="Genomic_DNA"/>
</dbReference>
<evidence type="ECO:0000256" key="5">
    <source>
        <dbReference type="ARBA" id="ARBA00023002"/>
    </source>
</evidence>
<feature type="binding site" evidence="8">
    <location>
        <position position="286"/>
    </location>
    <ligand>
        <name>NADP(+)</name>
        <dbReference type="ChEBI" id="CHEBI:58349"/>
    </ligand>
</feature>
<keyword evidence="3 8" id="KW-0028">Amino-acid biosynthesis</keyword>
<dbReference type="Gene3D" id="3.40.50.10860">
    <property type="entry name" value="Leucine Dehydrogenase, chain A, domain 1"/>
    <property type="match status" value="1"/>
</dbReference>
<dbReference type="InterPro" id="IPR022893">
    <property type="entry name" value="Shikimate_DH_fam"/>
</dbReference>
<dbReference type="GO" id="GO:0004764">
    <property type="term" value="F:shikimate 3-dehydrogenase (NADP+) activity"/>
    <property type="evidence" value="ECO:0007669"/>
    <property type="project" value="UniProtKB-UniRule"/>
</dbReference>
<dbReference type="InterPro" id="IPR036291">
    <property type="entry name" value="NAD(P)-bd_dom_sf"/>
</dbReference>
<dbReference type="EC" id="1.1.1.25" evidence="2 8"/>
<feature type="binding site" evidence="8">
    <location>
        <position position="261"/>
    </location>
    <ligand>
        <name>NADP(+)</name>
        <dbReference type="ChEBI" id="CHEBI:58349"/>
    </ligand>
</feature>
<dbReference type="Gene3D" id="3.40.50.720">
    <property type="entry name" value="NAD(P)-binding Rossmann-like Domain"/>
    <property type="match status" value="1"/>
</dbReference>
<comment type="catalytic activity">
    <reaction evidence="7 8">
        <text>shikimate + NADP(+) = 3-dehydroshikimate + NADPH + H(+)</text>
        <dbReference type="Rhea" id="RHEA:17737"/>
        <dbReference type="ChEBI" id="CHEBI:15378"/>
        <dbReference type="ChEBI" id="CHEBI:16630"/>
        <dbReference type="ChEBI" id="CHEBI:36208"/>
        <dbReference type="ChEBI" id="CHEBI:57783"/>
        <dbReference type="ChEBI" id="CHEBI:58349"/>
        <dbReference type="EC" id="1.1.1.25"/>
    </reaction>
</comment>
<feature type="binding site" evidence="8">
    <location>
        <position position="263"/>
    </location>
    <ligand>
        <name>shikimate</name>
        <dbReference type="ChEBI" id="CHEBI:36208"/>
    </ligand>
</feature>
<keyword evidence="5 8" id="KW-0560">Oxidoreductase</keyword>
<dbReference type="InterPro" id="IPR006151">
    <property type="entry name" value="Shikm_DH/Glu-tRNA_Rdtase"/>
</dbReference>
<dbReference type="NCBIfam" id="TIGR00507">
    <property type="entry name" value="aroE"/>
    <property type="match status" value="1"/>
</dbReference>
<comment type="function">
    <text evidence="8">Involved in the biosynthesis of the chorismate, which leads to the biosynthesis of aromatic amino acids. Catalyzes the reversible NADPH linked reduction of 3-dehydroshikimate (DHSA) to yield shikimate (SA).</text>
</comment>
<dbReference type="InterPro" id="IPR011342">
    <property type="entry name" value="Shikimate_DH"/>
</dbReference>
<dbReference type="GO" id="GO:0009423">
    <property type="term" value="P:chorismate biosynthetic process"/>
    <property type="evidence" value="ECO:0007669"/>
    <property type="project" value="UniProtKB-UniRule"/>
</dbReference>
<dbReference type="UniPathway" id="UPA00053">
    <property type="reaction ID" value="UER00087"/>
</dbReference>
<evidence type="ECO:0000259" key="9">
    <source>
        <dbReference type="Pfam" id="PF01488"/>
    </source>
</evidence>
<feature type="binding site" evidence="8">
    <location>
        <begin position="179"/>
        <end position="184"/>
    </location>
    <ligand>
        <name>NADP(+)</name>
        <dbReference type="ChEBI" id="CHEBI:58349"/>
    </ligand>
</feature>
<evidence type="ECO:0000256" key="8">
    <source>
        <dbReference type="HAMAP-Rule" id="MF_00222"/>
    </source>
</evidence>
<dbReference type="NCBIfam" id="NF001310">
    <property type="entry name" value="PRK00258.1-2"/>
    <property type="match status" value="1"/>
</dbReference>
<keyword evidence="4 8" id="KW-0521">NADP</keyword>
<dbReference type="GO" id="GO:0050661">
    <property type="term" value="F:NADP binding"/>
    <property type="evidence" value="ECO:0007669"/>
    <property type="project" value="InterPro"/>
</dbReference>
<reference evidence="12" key="1">
    <citation type="submission" date="2019-02" db="EMBL/GenBank/DDBJ databases">
        <authorList>
            <person name="Gruber-Vodicka R. H."/>
            <person name="Seah K. B. B."/>
        </authorList>
    </citation>
    <scope>NUCLEOTIDE SEQUENCE</scope>
    <source>
        <strain evidence="14">BECK_SA2B12</strain>
        <strain evidence="12">BECK_SA2B15</strain>
        <strain evidence="13">BECK_SA2B20</strain>
    </source>
</reference>
<comment type="caution">
    <text evidence="8">Lacks conserved residue(s) required for the propagation of feature annotation.</text>
</comment>
<comment type="pathway">
    <text evidence="1 8">Metabolic intermediate biosynthesis; chorismate biosynthesis; chorismate from D-erythrose 4-phosphate and phosphoenolpyruvate: step 4/7.</text>
</comment>
<evidence type="ECO:0000256" key="1">
    <source>
        <dbReference type="ARBA" id="ARBA00004871"/>
    </source>
</evidence>
<dbReference type="EMBL" id="CAADFI010000010">
    <property type="protein sequence ID" value="VFJ90495.1"/>
    <property type="molecule type" value="Genomic_DNA"/>
</dbReference>
<dbReference type="GO" id="GO:0019632">
    <property type="term" value="P:shikimate metabolic process"/>
    <property type="evidence" value="ECO:0007669"/>
    <property type="project" value="InterPro"/>
</dbReference>
<feature type="binding site" evidence="8">
    <location>
        <position position="89"/>
    </location>
    <ligand>
        <name>shikimate</name>
        <dbReference type="ChEBI" id="CHEBI:36208"/>
    </ligand>
</feature>
<dbReference type="Pfam" id="PF01488">
    <property type="entry name" value="Shikimate_DH"/>
    <property type="match status" value="1"/>
</dbReference>
<comment type="subunit">
    <text evidence="8">Homodimer.</text>
</comment>
<dbReference type="GO" id="GO:0008652">
    <property type="term" value="P:amino acid biosynthetic process"/>
    <property type="evidence" value="ECO:0007669"/>
    <property type="project" value="UniProtKB-KW"/>
</dbReference>
<feature type="binding site" evidence="8">
    <location>
        <position position="130"/>
    </location>
    <ligand>
        <name>shikimate</name>
        <dbReference type="ChEBI" id="CHEBI:36208"/>
    </ligand>
</feature>
<evidence type="ECO:0000256" key="2">
    <source>
        <dbReference type="ARBA" id="ARBA00012962"/>
    </source>
</evidence>
<name>A0A450U946_9GAMM</name>
<dbReference type="InterPro" id="IPR041121">
    <property type="entry name" value="SDH_C"/>
</dbReference>
<keyword evidence="6 8" id="KW-0057">Aromatic amino acid biosynthesis</keyword>
<evidence type="ECO:0000256" key="3">
    <source>
        <dbReference type="ARBA" id="ARBA00022605"/>
    </source>
</evidence>
<feature type="domain" description="Shikimate dehydrogenase substrate binding N-terminal" evidence="10">
    <location>
        <begin position="34"/>
        <end position="116"/>
    </location>
</feature>
<evidence type="ECO:0000256" key="4">
    <source>
        <dbReference type="ARBA" id="ARBA00022857"/>
    </source>
</evidence>
<evidence type="ECO:0000313" key="14">
    <source>
        <dbReference type="EMBL" id="VFJ96668.1"/>
    </source>
</evidence>
<feature type="binding site" evidence="8">
    <location>
        <begin position="42"/>
        <end position="44"/>
    </location>
    <ligand>
        <name>shikimate</name>
        <dbReference type="ChEBI" id="CHEBI:36208"/>
    </ligand>
</feature>
<dbReference type="Pfam" id="PF08501">
    <property type="entry name" value="Shikimate_dh_N"/>
    <property type="match status" value="1"/>
</dbReference>
<dbReference type="SUPFAM" id="SSF51735">
    <property type="entry name" value="NAD(P)-binding Rossmann-fold domains"/>
    <property type="match status" value="1"/>
</dbReference>
<dbReference type="InterPro" id="IPR013708">
    <property type="entry name" value="Shikimate_DH-bd_N"/>
</dbReference>
<dbReference type="AlphaFoldDB" id="A0A450U946"/>
<sequence length="346" mass="38193">MHRIAILRKHNPSFASASIKHHLYETEMIDRYGVMGHPIGHTKSPFIHTRFAKQTGQSTEYSAMHVLPGEFAQAIAAFQAKGGKGLSITLPFKEEAKDLVEVLTSRARRANSVNTIRFDESGEKYGDNTDGIGLIRDLQINHRISMAGQRILLLGAGGAARGVIGPLLDERPKKLIIANRTPEKARTLAAQFLSERFLPEKALSELSQKDIQKVSIKGCGLDEIGSESFDLIVNATSASLEGRIPPLPDTVLRAGGSCYDLMYDVNRPTAFVSWGKQHGASRSVDGLGMLVEQAAESFYYWRKVRPDTKPVIAALRNAQSLMRNHDYPSARYGRIISRSKIINVAR</sequence>
<dbReference type="Pfam" id="PF18317">
    <property type="entry name" value="SDH_C"/>
    <property type="match status" value="1"/>
</dbReference>
<dbReference type="GO" id="GO:0009073">
    <property type="term" value="P:aromatic amino acid family biosynthetic process"/>
    <property type="evidence" value="ECO:0007669"/>
    <property type="project" value="UniProtKB-KW"/>
</dbReference>
<evidence type="ECO:0000256" key="6">
    <source>
        <dbReference type="ARBA" id="ARBA00023141"/>
    </source>
</evidence>
<feature type="binding site" evidence="8">
    <location>
        <position position="293"/>
    </location>
    <ligand>
        <name>shikimate</name>
        <dbReference type="ChEBI" id="CHEBI:36208"/>
    </ligand>
</feature>
<feature type="active site" description="Proton acceptor" evidence="8">
    <location>
        <position position="93"/>
    </location>
</feature>
<protein>
    <recommendedName>
        <fullName evidence="2 8">Shikimate dehydrogenase (NADP(+))</fullName>
        <shortName evidence="8">SDH</shortName>
        <ecNumber evidence="2 8">1.1.1.25</ecNumber>
    </recommendedName>
</protein>
<dbReference type="PANTHER" id="PTHR21089:SF1">
    <property type="entry name" value="BIFUNCTIONAL 3-DEHYDROQUINATE DEHYDRATASE_SHIKIMATE DEHYDROGENASE, CHLOROPLASTIC"/>
    <property type="match status" value="1"/>
</dbReference>
<comment type="similarity">
    <text evidence="8">Belongs to the shikimate dehydrogenase family.</text>
</comment>
<feature type="binding site" evidence="8">
    <location>
        <position position="114"/>
    </location>
    <ligand>
        <name>shikimate</name>
        <dbReference type="ChEBI" id="CHEBI:36208"/>
    </ligand>
</feature>
<gene>
    <name evidence="8" type="primary">aroE</name>
    <name evidence="12" type="ORF">BECKH772A_GA0070896_100093</name>
    <name evidence="13" type="ORF">BECKH772B_GA0070898_100103</name>
    <name evidence="14" type="ORF">BECKH772C_GA0070978_100083</name>
</gene>
<dbReference type="SUPFAM" id="SSF53223">
    <property type="entry name" value="Aminoacid dehydrogenase-like, N-terminal domain"/>
    <property type="match status" value="1"/>
</dbReference>
<organism evidence="12">
    <name type="scientific">Candidatus Kentrum eta</name>
    <dbReference type="NCBI Taxonomy" id="2126337"/>
    <lineage>
        <taxon>Bacteria</taxon>
        <taxon>Pseudomonadati</taxon>
        <taxon>Pseudomonadota</taxon>
        <taxon>Gammaproteobacteria</taxon>
        <taxon>Candidatus Kentrum</taxon>
    </lineage>
</organism>
<evidence type="ECO:0000256" key="7">
    <source>
        <dbReference type="ARBA" id="ARBA00049442"/>
    </source>
</evidence>
<dbReference type="HAMAP" id="MF_00222">
    <property type="entry name" value="Shikimate_DH_AroE"/>
    <property type="match status" value="1"/>
</dbReference>
<accession>A0A450U946</accession>
<dbReference type="InterPro" id="IPR046346">
    <property type="entry name" value="Aminoacid_DH-like_N_sf"/>
</dbReference>
<proteinExistence type="inferred from homology"/>
<evidence type="ECO:0000313" key="13">
    <source>
        <dbReference type="EMBL" id="VFJ90495.1"/>
    </source>
</evidence>
<dbReference type="PANTHER" id="PTHR21089">
    <property type="entry name" value="SHIKIMATE DEHYDROGENASE"/>
    <property type="match status" value="1"/>
</dbReference>
<dbReference type="GO" id="GO:0005829">
    <property type="term" value="C:cytosol"/>
    <property type="evidence" value="ECO:0007669"/>
    <property type="project" value="TreeGrafter"/>
</dbReference>
<evidence type="ECO:0000259" key="11">
    <source>
        <dbReference type="Pfam" id="PF18317"/>
    </source>
</evidence>
<dbReference type="EMBL" id="CAADFJ010000008">
    <property type="protein sequence ID" value="VFJ96668.1"/>
    <property type="molecule type" value="Genomic_DNA"/>
</dbReference>
<evidence type="ECO:0000313" key="12">
    <source>
        <dbReference type="EMBL" id="VFJ88533.1"/>
    </source>
</evidence>